<evidence type="ECO:0000256" key="4">
    <source>
        <dbReference type="SAM" id="SignalP"/>
    </source>
</evidence>
<dbReference type="NCBIfam" id="NF037995">
    <property type="entry name" value="TRAP_S1"/>
    <property type="match status" value="1"/>
</dbReference>
<feature type="signal peptide" evidence="4">
    <location>
        <begin position="1"/>
        <end position="27"/>
    </location>
</feature>
<protein>
    <submittedName>
        <fullName evidence="5">C4-dicarboxylate ABC transporter substrate-binding protein</fullName>
    </submittedName>
</protein>
<dbReference type="InterPro" id="IPR038404">
    <property type="entry name" value="TRAP_DctP_sf"/>
</dbReference>
<dbReference type="PANTHER" id="PTHR33376:SF2">
    <property type="entry name" value="DICARBOXYLATE-BINDING PERIPLASMIC PROTEIN"/>
    <property type="match status" value="1"/>
</dbReference>
<dbReference type="GO" id="GO:0030246">
    <property type="term" value="F:carbohydrate binding"/>
    <property type="evidence" value="ECO:0007669"/>
    <property type="project" value="TreeGrafter"/>
</dbReference>
<dbReference type="GO" id="GO:0055085">
    <property type="term" value="P:transmembrane transport"/>
    <property type="evidence" value="ECO:0007669"/>
    <property type="project" value="InterPro"/>
</dbReference>
<dbReference type="OrthoDB" id="9803763at2"/>
<sequence length="328" mass="35318">MRFPKWVPGLLAAVTLVAVTLAGPAGAQDLRIGMVTPPPHQWTRSANALAERISAETGGRMKLAVFPSGQLGNEAQMLQQLQTGALDLAFLTVGELANRDADFGILIAPYLVPDAESAAKLLEGRTAAALQEKLGALGLKGLGYGMAGMRIVLLSKPLAEGGTVAGRKIRTLPLAQEMDFWTRAGAAPTPLPLPELFDAYANGQIDGMQIDLEGTWNNRFQDYSAVVLDSRHAIFPMFAVASARKWRTFSEEDRALITRLVGEEAAHIRATYPGIDADYRAKLAEAGAPLAEAGPDIFGDAVESWYEAWREKTPLLIELEREAKALTP</sequence>
<accession>A0A212ABA7</accession>
<comment type="subcellular location">
    <subcellularLocation>
        <location evidence="1">Periplasm</location>
    </subcellularLocation>
</comment>
<dbReference type="Pfam" id="PF03480">
    <property type="entry name" value="DctP"/>
    <property type="match status" value="1"/>
</dbReference>
<evidence type="ECO:0000313" key="6">
    <source>
        <dbReference type="Proteomes" id="UP000196878"/>
    </source>
</evidence>
<dbReference type="InterPro" id="IPR018389">
    <property type="entry name" value="DctP_fam"/>
</dbReference>
<evidence type="ECO:0000256" key="2">
    <source>
        <dbReference type="ARBA" id="ARBA00022729"/>
    </source>
</evidence>
<dbReference type="EMBL" id="NIPW01000015">
    <property type="protein sequence ID" value="OWJ77865.1"/>
    <property type="molecule type" value="Genomic_DNA"/>
</dbReference>
<evidence type="ECO:0000256" key="1">
    <source>
        <dbReference type="ARBA" id="ARBA00004418"/>
    </source>
</evidence>
<keyword evidence="2 4" id="KW-0732">Signal</keyword>
<dbReference type="Proteomes" id="UP000196878">
    <property type="component" value="Unassembled WGS sequence"/>
</dbReference>
<organism evidence="5 6">
    <name type="scientific">Haematobacter genomosp. 1</name>
    <dbReference type="NCBI Taxonomy" id="366618"/>
    <lineage>
        <taxon>Bacteria</taxon>
        <taxon>Pseudomonadati</taxon>
        <taxon>Pseudomonadota</taxon>
        <taxon>Alphaproteobacteria</taxon>
        <taxon>Rhodobacterales</taxon>
        <taxon>Paracoccaceae</taxon>
        <taxon>Haematobacter</taxon>
    </lineage>
</organism>
<name>A0A212ABA7_9RHOB</name>
<keyword evidence="3" id="KW-0574">Periplasm</keyword>
<dbReference type="PANTHER" id="PTHR33376">
    <property type="match status" value="1"/>
</dbReference>
<comment type="caution">
    <text evidence="5">The sequence shown here is derived from an EMBL/GenBank/DDBJ whole genome shotgun (WGS) entry which is preliminary data.</text>
</comment>
<evidence type="ECO:0000313" key="5">
    <source>
        <dbReference type="EMBL" id="OWJ77865.1"/>
    </source>
</evidence>
<dbReference type="GO" id="GO:0042597">
    <property type="term" value="C:periplasmic space"/>
    <property type="evidence" value="ECO:0007669"/>
    <property type="project" value="UniProtKB-SubCell"/>
</dbReference>
<dbReference type="AlphaFoldDB" id="A0A212ABA7"/>
<gene>
    <name evidence="5" type="ORF">CDV49_10085</name>
</gene>
<reference evidence="5 6" key="1">
    <citation type="submission" date="2016-12" db="EMBL/GenBank/DDBJ databases">
        <title>Comparison of Traditional DNA-DNA Hybridization with In Silico Genomic Analysis.</title>
        <authorList>
            <person name="Nicholson A.C."/>
            <person name="Humrighouse B.W."/>
            <person name="Graziano J."/>
            <person name="Lasker B."/>
            <person name="Whitney A.M."/>
            <person name="Mcquiston J.R."/>
        </authorList>
    </citation>
    <scope>NUCLEOTIDE SEQUENCE [LARGE SCALE GENOMIC DNA]</scope>
    <source>
        <strain evidence="5 6">H2240</strain>
    </source>
</reference>
<dbReference type="RefSeq" id="WP_088215414.1">
    <property type="nucleotide sequence ID" value="NZ_NIPW01000015.1"/>
</dbReference>
<evidence type="ECO:0000256" key="3">
    <source>
        <dbReference type="ARBA" id="ARBA00022764"/>
    </source>
</evidence>
<dbReference type="CDD" id="cd13603">
    <property type="entry name" value="PBP2_TRAP_Siap_TeaA_like"/>
    <property type="match status" value="1"/>
</dbReference>
<proteinExistence type="predicted"/>
<feature type="chain" id="PRO_5013233584" evidence="4">
    <location>
        <begin position="28"/>
        <end position="328"/>
    </location>
</feature>
<keyword evidence="6" id="KW-1185">Reference proteome</keyword>
<dbReference type="Gene3D" id="3.40.190.170">
    <property type="entry name" value="Bacterial extracellular solute-binding protein, family 7"/>
    <property type="match status" value="1"/>
</dbReference>